<dbReference type="AlphaFoldDB" id="A0A2H5A3U8"/>
<dbReference type="EMBL" id="CP019156">
    <property type="protein sequence ID" value="AUG49394.1"/>
    <property type="molecule type" value="Genomic_DNA"/>
</dbReference>
<proteinExistence type="predicted"/>
<geneLocation type="plasmid" evidence="2 3">
    <name>pNYT1</name>
</geneLocation>
<dbReference type="Pfam" id="PF25943">
    <property type="entry name" value="DUF7983"/>
    <property type="match status" value="1"/>
</dbReference>
<feature type="coiled-coil region" evidence="1">
    <location>
        <begin position="290"/>
        <end position="317"/>
    </location>
</feature>
<dbReference type="OrthoDB" id="247969at2157"/>
<protein>
    <recommendedName>
        <fullName evidence="4">DUF2800 domain-containing protein</fullName>
    </recommendedName>
</protein>
<evidence type="ECO:0000313" key="2">
    <source>
        <dbReference type="EMBL" id="AUG49394.1"/>
    </source>
</evidence>
<gene>
    <name evidence="2" type="ORF">BVU17_17550</name>
</gene>
<organism evidence="2 3">
    <name type="scientific">Haloarcula taiwanensis</name>
    <dbReference type="NCBI Taxonomy" id="1932004"/>
    <lineage>
        <taxon>Archaea</taxon>
        <taxon>Methanobacteriati</taxon>
        <taxon>Methanobacteriota</taxon>
        <taxon>Stenosarchaea group</taxon>
        <taxon>Halobacteria</taxon>
        <taxon>Halobacteriales</taxon>
        <taxon>Haloarculaceae</taxon>
        <taxon>Haloarcula</taxon>
    </lineage>
</organism>
<dbReference type="KEGG" id="hta:BVU17_17550"/>
<dbReference type="InterPro" id="IPR058289">
    <property type="entry name" value="DUF7983"/>
</dbReference>
<reference evidence="2 3" key="1">
    <citation type="submission" date="2017-01" db="EMBL/GenBank/DDBJ databases">
        <title>A Red Light-Sensitive Sensory Rhodopsin I From Haloarcula taiwanensis, A New Haloarchaeon Isolated From Taiwan.</title>
        <authorList>
            <person name="Yang C.-S."/>
            <person name="Han Y.-A."/>
            <person name="Chen P.-C."/>
            <person name="Ng W.V."/>
            <person name="Chen T.-W."/>
        </authorList>
    </citation>
    <scope>NUCLEOTIDE SEQUENCE [LARGE SCALE GENOMIC DNA]</scope>
    <source>
        <strain evidence="2 3">Taiwanensis</strain>
        <plasmid evidence="2 3">pNYT1</plasmid>
    </source>
</reference>
<keyword evidence="2" id="KW-0614">Plasmid</keyword>
<name>A0A2H5A3U8_9EURY</name>
<sequence>MSFSVNWHTLLEEADELPSDAVLVTPLSHTPFRISETQEHRIIVDYVEKDETRPLQREQFETLFRRVHDEPNQEFALDRLPPDAEPFATVWSLHPRIEIDEDAGIIRQSDLETTTQIATTGDEDEGTERTEPDLQVYSDALLLTDALERHDVDTFGDIETDTLVDLYTMLSDVQRSANDLRKEVADVILSRLHHDQPVSGQFGSVQRTARRQRSLKDDETVLNALEAAGINRERVTSVDRDKVDDALDVTELSETDLYDIESTEYVRKADVDEETKETRLQGLKDRLVASDADNEEVQQLQDEIAELEDRIEELTSFESGASYHTSSATE</sequence>
<accession>A0A2H5A3U8</accession>
<dbReference type="Proteomes" id="UP000242917">
    <property type="component" value="Plasmid pNYT1"/>
</dbReference>
<keyword evidence="1" id="KW-0175">Coiled coil</keyword>
<evidence type="ECO:0000256" key="1">
    <source>
        <dbReference type="SAM" id="Coils"/>
    </source>
</evidence>
<keyword evidence="3" id="KW-1185">Reference proteome</keyword>
<evidence type="ECO:0000313" key="3">
    <source>
        <dbReference type="Proteomes" id="UP000242917"/>
    </source>
</evidence>
<evidence type="ECO:0008006" key="4">
    <source>
        <dbReference type="Google" id="ProtNLM"/>
    </source>
</evidence>